<dbReference type="PANTHER" id="PTHR43514">
    <property type="entry name" value="ABC TRANSPORTER I FAMILY MEMBER 10"/>
    <property type="match status" value="1"/>
</dbReference>
<dbReference type="Pfam" id="PF00005">
    <property type="entry name" value="ABC_tran"/>
    <property type="match status" value="1"/>
</dbReference>
<sequence length="207" mass="22647">MSFEVEITVQPGEREISGRISSDARLTALVGASGIGKTSVLNAIAGLLRPISGSISVAGRVLFDAERGIDIPPEKRHAGYAFQDARLFPHRRVAANLDYAEKLAKGRKPIIARAEVVRLLDIDGLLVRWPDTLSGGEVRRVAIARALLSAPDFLLLDEPLAALDPERAERLSTLIERLRDRLEIPMMLVSHSERDVARLASKTVRMG</sequence>
<evidence type="ECO:0000256" key="1">
    <source>
        <dbReference type="ARBA" id="ARBA00022741"/>
    </source>
</evidence>
<proteinExistence type="predicted"/>
<dbReference type="InterPro" id="IPR003439">
    <property type="entry name" value="ABC_transporter-like_ATP-bd"/>
</dbReference>
<evidence type="ECO:0000256" key="2">
    <source>
        <dbReference type="ARBA" id="ARBA00022840"/>
    </source>
</evidence>
<keyword evidence="2 4" id="KW-0067">ATP-binding</keyword>
<feature type="domain" description="ABC transporter" evidence="3">
    <location>
        <begin position="2"/>
        <end position="207"/>
    </location>
</feature>
<dbReference type="RefSeq" id="WP_197919613.1">
    <property type="nucleotide sequence ID" value="NZ_CAWPTA010000006.1"/>
</dbReference>
<dbReference type="PANTHER" id="PTHR43514:SF4">
    <property type="entry name" value="ABC TRANSPORTER I FAMILY MEMBER 10"/>
    <property type="match status" value="1"/>
</dbReference>
<dbReference type="Gene3D" id="3.40.50.300">
    <property type="entry name" value="P-loop containing nucleotide triphosphate hydrolases"/>
    <property type="match status" value="1"/>
</dbReference>
<gene>
    <name evidence="4" type="ORF">I5L03_00010</name>
</gene>
<dbReference type="PROSITE" id="PS50893">
    <property type="entry name" value="ABC_TRANSPORTER_2"/>
    <property type="match status" value="1"/>
</dbReference>
<name>A0ABS0MZ12_9SPHN</name>
<evidence type="ECO:0000313" key="5">
    <source>
        <dbReference type="Proteomes" id="UP000602442"/>
    </source>
</evidence>
<dbReference type="InterPro" id="IPR027417">
    <property type="entry name" value="P-loop_NTPase"/>
</dbReference>
<accession>A0ABS0MZ12</accession>
<keyword evidence="1" id="KW-0547">Nucleotide-binding</keyword>
<dbReference type="SMART" id="SM00382">
    <property type="entry name" value="AAA"/>
    <property type="match status" value="1"/>
</dbReference>
<protein>
    <submittedName>
        <fullName evidence="4">ATP-binding cassette domain-containing protein</fullName>
    </submittedName>
</protein>
<organism evidence="4 5">
    <name type="scientific">Aurantiacibacter sediminis</name>
    <dbReference type="NCBI Taxonomy" id="2793064"/>
    <lineage>
        <taxon>Bacteria</taxon>
        <taxon>Pseudomonadati</taxon>
        <taxon>Pseudomonadota</taxon>
        <taxon>Alphaproteobacteria</taxon>
        <taxon>Sphingomonadales</taxon>
        <taxon>Erythrobacteraceae</taxon>
        <taxon>Aurantiacibacter</taxon>
    </lineage>
</organism>
<reference evidence="4 5" key="1">
    <citation type="submission" date="2020-11" db="EMBL/GenBank/DDBJ databases">
        <title>Erythrobacter sediminis sp. nov., a marine bacterium from a tidal flat of Garorim Bay.</title>
        <authorList>
            <person name="Kim D."/>
            <person name="Yoo Y."/>
            <person name="Kim J.-J."/>
        </authorList>
    </citation>
    <scope>NUCLEOTIDE SEQUENCE [LARGE SCALE GENOMIC DNA]</scope>
    <source>
        <strain evidence="4 5">JGD-13</strain>
    </source>
</reference>
<keyword evidence="5" id="KW-1185">Reference proteome</keyword>
<dbReference type="InterPro" id="IPR003593">
    <property type="entry name" value="AAA+_ATPase"/>
</dbReference>
<dbReference type="EMBL" id="JAEANY010000001">
    <property type="protein sequence ID" value="MBH5320962.1"/>
    <property type="molecule type" value="Genomic_DNA"/>
</dbReference>
<dbReference type="SUPFAM" id="SSF52540">
    <property type="entry name" value="P-loop containing nucleoside triphosphate hydrolases"/>
    <property type="match status" value="1"/>
</dbReference>
<evidence type="ECO:0000259" key="3">
    <source>
        <dbReference type="PROSITE" id="PS50893"/>
    </source>
</evidence>
<dbReference type="Proteomes" id="UP000602442">
    <property type="component" value="Unassembled WGS sequence"/>
</dbReference>
<dbReference type="GO" id="GO:0005524">
    <property type="term" value="F:ATP binding"/>
    <property type="evidence" value="ECO:0007669"/>
    <property type="project" value="UniProtKB-KW"/>
</dbReference>
<evidence type="ECO:0000313" key="4">
    <source>
        <dbReference type="EMBL" id="MBH5320962.1"/>
    </source>
</evidence>
<comment type="caution">
    <text evidence="4">The sequence shown here is derived from an EMBL/GenBank/DDBJ whole genome shotgun (WGS) entry which is preliminary data.</text>
</comment>
<dbReference type="InterPro" id="IPR050334">
    <property type="entry name" value="Molybdenum_import_ModC"/>
</dbReference>